<accession>A0A423VC03</accession>
<dbReference type="InParanoid" id="A0A423VC03"/>
<keyword evidence="4" id="KW-1185">Reference proteome</keyword>
<dbReference type="SUPFAM" id="SSF51430">
    <property type="entry name" value="NAD(P)-linked oxidoreductase"/>
    <property type="match status" value="1"/>
</dbReference>
<dbReference type="EMBL" id="LKEB01000119">
    <property type="protein sequence ID" value="ROV88403.1"/>
    <property type="molecule type" value="Genomic_DNA"/>
</dbReference>
<dbReference type="InterPro" id="IPR036812">
    <property type="entry name" value="NAD(P)_OxRdtase_dom_sf"/>
</dbReference>
<organism evidence="3 4">
    <name type="scientific">Cytospora leucostoma</name>
    <dbReference type="NCBI Taxonomy" id="1230097"/>
    <lineage>
        <taxon>Eukaryota</taxon>
        <taxon>Fungi</taxon>
        <taxon>Dikarya</taxon>
        <taxon>Ascomycota</taxon>
        <taxon>Pezizomycotina</taxon>
        <taxon>Sordariomycetes</taxon>
        <taxon>Sordariomycetidae</taxon>
        <taxon>Diaporthales</taxon>
        <taxon>Cytosporaceae</taxon>
        <taxon>Cytospora</taxon>
    </lineage>
</organism>
<dbReference type="Proteomes" id="UP000285146">
    <property type="component" value="Unassembled WGS sequence"/>
</dbReference>
<reference evidence="3 4" key="1">
    <citation type="submission" date="2015-09" db="EMBL/GenBank/DDBJ databases">
        <title>Host preference determinants of Valsa canker pathogens revealed by comparative genomics.</title>
        <authorList>
            <person name="Yin Z."/>
            <person name="Huang L."/>
        </authorList>
    </citation>
    <scope>NUCLEOTIDE SEQUENCE [LARGE SCALE GENOMIC DNA]</scope>
    <source>
        <strain evidence="3 4">SXYLt</strain>
    </source>
</reference>
<dbReference type="GO" id="GO:0016491">
    <property type="term" value="F:oxidoreductase activity"/>
    <property type="evidence" value="ECO:0007669"/>
    <property type="project" value="UniProtKB-KW"/>
</dbReference>
<evidence type="ECO:0000313" key="3">
    <source>
        <dbReference type="EMBL" id="ROV88403.1"/>
    </source>
</evidence>
<keyword evidence="1" id="KW-0560">Oxidoreductase</keyword>
<protein>
    <recommendedName>
        <fullName evidence="2">NADP-dependent oxidoreductase domain-containing protein</fullName>
    </recommendedName>
</protein>
<dbReference type="PANTHER" id="PTHR43364:SF4">
    <property type="entry name" value="NAD(P)-LINKED OXIDOREDUCTASE SUPERFAMILY PROTEIN"/>
    <property type="match status" value="1"/>
</dbReference>
<evidence type="ECO:0000259" key="2">
    <source>
        <dbReference type="Pfam" id="PF00248"/>
    </source>
</evidence>
<sequence length="348" mass="38296">MSPQLIYGTATFGMDLTEFQDAEAAKSMLKVVQSLGINRLDTAPRYPPLKPGRAEELLGEAAEVGSAFIIDTKVYTDTRTDGSGDLSRDSIRESVRGSLARLKRPQGVNVLYSHRADPETPLEEQVRNFNEQIAEGHCKAWGVSNTPPAALEEILRICEEKNWQKPTVYQGDYNLVTRGMETKLLPTLRAHGISFVAFRFVEIALYGWRSPNIRELADRNILITRALAAGFLTGKLVNNQQQGTRLADDNPLGKAVQKVFGAEELHQAMKTFDTAVKKHSLSSLEVAIRWAAHHSALGSEDAIILGASKESQLIESVSLIRKGPLPSIVLALVEDLWAAVQQTRGNVL</sequence>
<gene>
    <name evidence="3" type="ORF">VPNG_10297</name>
</gene>
<dbReference type="AlphaFoldDB" id="A0A423VC03"/>
<feature type="domain" description="NADP-dependent oxidoreductase" evidence="2">
    <location>
        <begin position="5"/>
        <end position="336"/>
    </location>
</feature>
<evidence type="ECO:0000256" key="1">
    <source>
        <dbReference type="ARBA" id="ARBA00023002"/>
    </source>
</evidence>
<comment type="caution">
    <text evidence="3">The sequence shown here is derived from an EMBL/GenBank/DDBJ whole genome shotgun (WGS) entry which is preliminary data.</text>
</comment>
<dbReference type="InterPro" id="IPR050523">
    <property type="entry name" value="AKR_Detox_Biosynth"/>
</dbReference>
<evidence type="ECO:0000313" key="4">
    <source>
        <dbReference type="Proteomes" id="UP000285146"/>
    </source>
</evidence>
<name>A0A423VC03_9PEZI</name>
<dbReference type="Pfam" id="PF00248">
    <property type="entry name" value="Aldo_ket_red"/>
    <property type="match status" value="1"/>
</dbReference>
<proteinExistence type="predicted"/>
<dbReference type="Gene3D" id="3.20.20.100">
    <property type="entry name" value="NADP-dependent oxidoreductase domain"/>
    <property type="match status" value="1"/>
</dbReference>
<dbReference type="InterPro" id="IPR023210">
    <property type="entry name" value="NADP_OxRdtase_dom"/>
</dbReference>
<dbReference type="PANTHER" id="PTHR43364">
    <property type="entry name" value="NADH-SPECIFIC METHYLGLYOXAL REDUCTASE-RELATED"/>
    <property type="match status" value="1"/>
</dbReference>
<dbReference type="STRING" id="1230097.A0A423VC03"/>
<dbReference type="OrthoDB" id="2310150at2759"/>